<dbReference type="EMBL" id="VIIS01002001">
    <property type="protein sequence ID" value="KAF0289817.1"/>
    <property type="molecule type" value="Genomic_DNA"/>
</dbReference>
<sequence length="166" mass="18259">MSVLFTLKTGSGTELNRPSMRFMLSTECPSDEEMQAEERTEATVLTKVTEHRAEKGTIVYIDARADVLSEAEAELEGFKRNLAIVREKAKGAESLTPIPFNNESMIEISSPIADKSWMGKVNPMETSNDVSLDPATVSRTICNRVARSWTGMDSTLDRASAVLRVG</sequence>
<name>A0A6A4V0T6_AMPAM</name>
<comment type="caution">
    <text evidence="1">The sequence shown here is derived from an EMBL/GenBank/DDBJ whole genome shotgun (WGS) entry which is preliminary data.</text>
</comment>
<evidence type="ECO:0000313" key="2">
    <source>
        <dbReference type="Proteomes" id="UP000440578"/>
    </source>
</evidence>
<protein>
    <submittedName>
        <fullName evidence="1">Uncharacterized protein</fullName>
    </submittedName>
</protein>
<proteinExistence type="predicted"/>
<dbReference type="AlphaFoldDB" id="A0A6A4V0T6"/>
<evidence type="ECO:0000313" key="1">
    <source>
        <dbReference type="EMBL" id="KAF0289817.1"/>
    </source>
</evidence>
<keyword evidence="2" id="KW-1185">Reference proteome</keyword>
<gene>
    <name evidence="1" type="ORF">FJT64_011961</name>
</gene>
<accession>A0A6A4V0T6</accession>
<dbReference type="Proteomes" id="UP000440578">
    <property type="component" value="Unassembled WGS sequence"/>
</dbReference>
<organism evidence="1 2">
    <name type="scientific">Amphibalanus amphitrite</name>
    <name type="common">Striped barnacle</name>
    <name type="synonym">Balanus amphitrite</name>
    <dbReference type="NCBI Taxonomy" id="1232801"/>
    <lineage>
        <taxon>Eukaryota</taxon>
        <taxon>Metazoa</taxon>
        <taxon>Ecdysozoa</taxon>
        <taxon>Arthropoda</taxon>
        <taxon>Crustacea</taxon>
        <taxon>Multicrustacea</taxon>
        <taxon>Cirripedia</taxon>
        <taxon>Thoracica</taxon>
        <taxon>Thoracicalcarea</taxon>
        <taxon>Balanomorpha</taxon>
        <taxon>Balanoidea</taxon>
        <taxon>Balanidae</taxon>
        <taxon>Amphibalaninae</taxon>
        <taxon>Amphibalanus</taxon>
    </lineage>
</organism>
<reference evidence="1 2" key="1">
    <citation type="submission" date="2019-07" db="EMBL/GenBank/DDBJ databases">
        <title>Draft genome assembly of a fouling barnacle, Amphibalanus amphitrite (Darwin, 1854): The first reference genome for Thecostraca.</title>
        <authorList>
            <person name="Kim W."/>
        </authorList>
    </citation>
    <scope>NUCLEOTIDE SEQUENCE [LARGE SCALE GENOMIC DNA]</scope>
    <source>
        <strain evidence="1">SNU_AA5</strain>
        <tissue evidence="1">Soma without cirri and trophi</tissue>
    </source>
</reference>